<organism evidence="1 2">
    <name type="scientific">Ramlibacter algicola</name>
    <dbReference type="NCBI Taxonomy" id="2795217"/>
    <lineage>
        <taxon>Bacteria</taxon>
        <taxon>Pseudomonadati</taxon>
        <taxon>Pseudomonadota</taxon>
        <taxon>Betaproteobacteria</taxon>
        <taxon>Burkholderiales</taxon>
        <taxon>Comamonadaceae</taxon>
        <taxon>Ramlibacter</taxon>
    </lineage>
</organism>
<evidence type="ECO:0000313" key="1">
    <source>
        <dbReference type="EMBL" id="MBK0391466.1"/>
    </source>
</evidence>
<evidence type="ECO:0000313" key="2">
    <source>
        <dbReference type="Proteomes" id="UP000617041"/>
    </source>
</evidence>
<dbReference type="EMBL" id="JAEDAO010000001">
    <property type="protein sequence ID" value="MBK0391466.1"/>
    <property type="molecule type" value="Genomic_DNA"/>
</dbReference>
<dbReference type="SUPFAM" id="SSF56935">
    <property type="entry name" value="Porins"/>
    <property type="match status" value="1"/>
</dbReference>
<reference evidence="1" key="1">
    <citation type="submission" date="2020-12" db="EMBL/GenBank/DDBJ databases">
        <title>Ramlibacter sp. nov., isolated from a freshwater alga, Cryptomonas.</title>
        <authorList>
            <person name="Kim H.M."/>
            <person name="Jeon C.O."/>
        </authorList>
    </citation>
    <scope>NUCLEOTIDE SEQUENCE</scope>
    <source>
        <strain evidence="1">CrO1</strain>
    </source>
</reference>
<dbReference type="AlphaFoldDB" id="A0A934UQ53"/>
<proteinExistence type="predicted"/>
<comment type="caution">
    <text evidence="1">The sequence shown here is derived from an EMBL/GenBank/DDBJ whole genome shotgun (WGS) entry which is preliminary data.</text>
</comment>
<name>A0A934UQ53_9BURK</name>
<keyword evidence="2" id="KW-1185">Reference proteome</keyword>
<protein>
    <submittedName>
        <fullName evidence="1">Uncharacterized protein</fullName>
    </submittedName>
</protein>
<accession>A0A934UQ53</accession>
<gene>
    <name evidence="1" type="ORF">I8E28_02575</name>
</gene>
<dbReference type="Proteomes" id="UP000617041">
    <property type="component" value="Unassembled WGS sequence"/>
</dbReference>
<sequence>MNLRRSGDFGNAWIGWYGEDHGGLTQWRAGWDRFFDVGPLRVQPSVQVASGGFRGGSLYAEAGDTWFVGAGAGRTNLRPYVNLNFDPNDMVMLAAGHRTDGQQVQVILVADNREHPDQRHLHLNWKVDRGDGEKLTFDVLAKRGDVDGERIRRLGASVTYDWPRWSLRAAWDPKVNFTAQDMLRLSVAARW</sequence>